<reference evidence="1 2" key="1">
    <citation type="journal article" date="2023" name="Commun. Biol.">
        <title>Genome analysis of Parmales, the sister group of diatoms, reveals the evolutionary specialization of diatoms from phago-mixotrophs to photoautotrophs.</title>
        <authorList>
            <person name="Ban H."/>
            <person name="Sato S."/>
            <person name="Yoshikawa S."/>
            <person name="Yamada K."/>
            <person name="Nakamura Y."/>
            <person name="Ichinomiya M."/>
            <person name="Sato N."/>
            <person name="Blanc-Mathieu R."/>
            <person name="Endo H."/>
            <person name="Kuwata A."/>
            <person name="Ogata H."/>
        </authorList>
    </citation>
    <scope>NUCLEOTIDE SEQUENCE [LARGE SCALE GENOMIC DNA]</scope>
</reference>
<evidence type="ECO:0000313" key="1">
    <source>
        <dbReference type="EMBL" id="GMI29486.1"/>
    </source>
</evidence>
<name>A0ABQ6MNZ0_9STRA</name>
<evidence type="ECO:0000313" key="2">
    <source>
        <dbReference type="Proteomes" id="UP001165060"/>
    </source>
</evidence>
<keyword evidence="2" id="KW-1185">Reference proteome</keyword>
<sequence>MPLLALNDDCLGEIASWLPAREMVLSFGLSCKVSRSVVREDLVDEAIVAEHPFIGGLPGRGRAVVRQAYCDLTRVAEATGARQPPTRRALRTLDEFRFLVAVGRAGAAAQLDFVEVKATLFNDNIMLPWSGQVVPDELAVYVVVVDGISGRMERLADALVCENVDGDGLYLQWVNLPGQVPRFDGDSCLLLAGRLDLTESLTEDSDPYRGGTPLTAANLSLRCVVWFDDDIGDCSGEDFLRAIADLLA</sequence>
<organism evidence="1 2">
    <name type="scientific">Tetraparma gracilis</name>
    <dbReference type="NCBI Taxonomy" id="2962635"/>
    <lineage>
        <taxon>Eukaryota</taxon>
        <taxon>Sar</taxon>
        <taxon>Stramenopiles</taxon>
        <taxon>Ochrophyta</taxon>
        <taxon>Bolidophyceae</taxon>
        <taxon>Parmales</taxon>
        <taxon>Triparmaceae</taxon>
        <taxon>Tetraparma</taxon>
    </lineage>
</organism>
<gene>
    <name evidence="1" type="ORF">TeGR_g5637</name>
</gene>
<protein>
    <recommendedName>
        <fullName evidence="3">F-box domain-containing protein</fullName>
    </recommendedName>
</protein>
<accession>A0ABQ6MNZ0</accession>
<comment type="caution">
    <text evidence="1">The sequence shown here is derived from an EMBL/GenBank/DDBJ whole genome shotgun (WGS) entry which is preliminary data.</text>
</comment>
<evidence type="ECO:0008006" key="3">
    <source>
        <dbReference type="Google" id="ProtNLM"/>
    </source>
</evidence>
<dbReference type="EMBL" id="BRYB01003039">
    <property type="protein sequence ID" value="GMI29486.1"/>
    <property type="molecule type" value="Genomic_DNA"/>
</dbReference>
<proteinExistence type="predicted"/>
<dbReference type="Proteomes" id="UP001165060">
    <property type="component" value="Unassembled WGS sequence"/>
</dbReference>